<dbReference type="RefSeq" id="WP_377058259.1">
    <property type="nucleotide sequence ID" value="NZ_JBHLUU010000080.1"/>
</dbReference>
<keyword evidence="2" id="KW-1185">Reference proteome</keyword>
<name>A0ABV6KRW6_9BACI</name>
<gene>
    <name evidence="1" type="ORF">ACFFHF_12255</name>
</gene>
<sequence length="140" mass="16416">MNNIKTLNNHELNKVSKTVVIAKFKEYGCQIIENARTLSIKSPDGRFIEIIVKSIRRPTEYVLILKKHMNLEQRNLYVSLVLYLEGSNPDLYLIPAEAFLNPNDLLRDRPNYKEPEFGMNVSNKNMPLLLPYKMENFFRN</sequence>
<evidence type="ECO:0000313" key="1">
    <source>
        <dbReference type="EMBL" id="MFC0476009.1"/>
    </source>
</evidence>
<proteinExistence type="predicted"/>
<comment type="caution">
    <text evidence="1">The sequence shown here is derived from an EMBL/GenBank/DDBJ whole genome shotgun (WGS) entry which is preliminary data.</text>
</comment>
<protein>
    <recommendedName>
        <fullName evidence="3">DUF4365 domain-containing protein</fullName>
    </recommendedName>
</protein>
<evidence type="ECO:0000313" key="2">
    <source>
        <dbReference type="Proteomes" id="UP001589738"/>
    </source>
</evidence>
<evidence type="ECO:0008006" key="3">
    <source>
        <dbReference type="Google" id="ProtNLM"/>
    </source>
</evidence>
<accession>A0ABV6KRW6</accession>
<organism evidence="1 2">
    <name type="scientific">Robertmurraya beringensis</name>
    <dbReference type="NCBI Taxonomy" id="641660"/>
    <lineage>
        <taxon>Bacteria</taxon>
        <taxon>Bacillati</taxon>
        <taxon>Bacillota</taxon>
        <taxon>Bacilli</taxon>
        <taxon>Bacillales</taxon>
        <taxon>Bacillaceae</taxon>
        <taxon>Robertmurraya</taxon>
    </lineage>
</organism>
<dbReference type="EMBL" id="JBHLUU010000080">
    <property type="protein sequence ID" value="MFC0476009.1"/>
    <property type="molecule type" value="Genomic_DNA"/>
</dbReference>
<reference evidence="1 2" key="1">
    <citation type="submission" date="2024-09" db="EMBL/GenBank/DDBJ databases">
        <authorList>
            <person name="Sun Q."/>
            <person name="Mori K."/>
        </authorList>
    </citation>
    <scope>NUCLEOTIDE SEQUENCE [LARGE SCALE GENOMIC DNA]</scope>
    <source>
        <strain evidence="1 2">CGMCC 1.9126</strain>
    </source>
</reference>
<dbReference type="Proteomes" id="UP001589738">
    <property type="component" value="Unassembled WGS sequence"/>
</dbReference>